<feature type="transmembrane region" description="Helical" evidence="6">
    <location>
        <begin position="110"/>
        <end position="129"/>
    </location>
</feature>
<evidence type="ECO:0000259" key="7">
    <source>
        <dbReference type="Pfam" id="PF10035"/>
    </source>
</evidence>
<organism evidence="8 9">
    <name type="scientific">Roseburia lenta</name>
    <dbReference type="NCBI Taxonomy" id="2763061"/>
    <lineage>
        <taxon>Bacteria</taxon>
        <taxon>Bacillati</taxon>
        <taxon>Bacillota</taxon>
        <taxon>Clostridia</taxon>
        <taxon>Lachnospirales</taxon>
        <taxon>Lachnospiraceae</taxon>
        <taxon>Roseburia</taxon>
    </lineage>
</organism>
<evidence type="ECO:0000256" key="4">
    <source>
        <dbReference type="ARBA" id="ARBA00022989"/>
    </source>
</evidence>
<dbReference type="InterPro" id="IPR019264">
    <property type="entry name" value="DUF2179"/>
</dbReference>
<protein>
    <submittedName>
        <fullName evidence="8">YitT family protein</fullName>
    </submittedName>
</protein>
<evidence type="ECO:0000256" key="1">
    <source>
        <dbReference type="ARBA" id="ARBA00004651"/>
    </source>
</evidence>
<dbReference type="Proteomes" id="UP000643810">
    <property type="component" value="Unassembled WGS sequence"/>
</dbReference>
<comment type="subcellular location">
    <subcellularLocation>
        <location evidence="1">Cell membrane</location>
        <topology evidence="1">Multi-pass membrane protein</topology>
    </subcellularLocation>
</comment>
<feature type="domain" description="DUF2179" evidence="7">
    <location>
        <begin position="221"/>
        <end position="275"/>
    </location>
</feature>
<dbReference type="InterPro" id="IPR015867">
    <property type="entry name" value="N-reg_PII/ATP_PRibTrfase_C"/>
</dbReference>
<dbReference type="Pfam" id="PF02588">
    <property type="entry name" value="YitT_membrane"/>
    <property type="match status" value="1"/>
</dbReference>
<dbReference type="Gene3D" id="3.30.70.120">
    <property type="match status" value="1"/>
</dbReference>
<name>A0ABR7GF59_9FIRM</name>
<feature type="transmembrane region" description="Helical" evidence="6">
    <location>
        <begin position="150"/>
        <end position="169"/>
    </location>
</feature>
<keyword evidence="4 6" id="KW-1133">Transmembrane helix</keyword>
<feature type="transmembrane region" description="Helical" evidence="6">
    <location>
        <begin position="7"/>
        <end position="25"/>
    </location>
</feature>
<sequence>MKHKIQSLIMITLSTFIMAVGVYFFKFPDNFCFGGITGFATVVAKVTPISASNFTFIANTILLVIGFIFLGKSFALKTTYASMLLSVLLVFFEKWMPLTKPLSNEPMLDLIFAIALPAIASALLFNIGASSGGTDVIAMLLKKYTNMKDIGIALFATDLVMILVACFVFDLKTALYSFVGLAVKSFMIDDIITTINLRKSITIVCDDKEPICSFITAKLNRSATITEGVGAYTNEKKYIIFTSLSRTQAVELRNFIHDQDLQAFMSVSSTSEVFGKGFHSL</sequence>
<dbReference type="InterPro" id="IPR003740">
    <property type="entry name" value="YitT"/>
</dbReference>
<feature type="transmembrane region" description="Helical" evidence="6">
    <location>
        <begin position="54"/>
        <end position="71"/>
    </location>
</feature>
<feature type="transmembrane region" description="Helical" evidence="6">
    <location>
        <begin position="78"/>
        <end position="98"/>
    </location>
</feature>
<dbReference type="PANTHER" id="PTHR33545">
    <property type="entry name" value="UPF0750 MEMBRANE PROTEIN YITT-RELATED"/>
    <property type="match status" value="1"/>
</dbReference>
<comment type="caution">
    <text evidence="8">The sequence shown here is derived from an EMBL/GenBank/DDBJ whole genome shotgun (WGS) entry which is preliminary data.</text>
</comment>
<keyword evidence="5 6" id="KW-0472">Membrane</keyword>
<keyword evidence="9" id="KW-1185">Reference proteome</keyword>
<dbReference type="CDD" id="cd16380">
    <property type="entry name" value="YitT_C"/>
    <property type="match status" value="1"/>
</dbReference>
<accession>A0ABR7GF59</accession>
<gene>
    <name evidence="8" type="ORF">H8R94_02205</name>
</gene>
<dbReference type="RefSeq" id="WP_186853751.1">
    <property type="nucleotide sequence ID" value="NZ_JACOPG010000001.1"/>
</dbReference>
<evidence type="ECO:0000256" key="6">
    <source>
        <dbReference type="SAM" id="Phobius"/>
    </source>
</evidence>
<dbReference type="PIRSF" id="PIRSF006483">
    <property type="entry name" value="Membrane_protein_YitT"/>
    <property type="match status" value="1"/>
</dbReference>
<evidence type="ECO:0000256" key="2">
    <source>
        <dbReference type="ARBA" id="ARBA00022475"/>
    </source>
</evidence>
<dbReference type="InterPro" id="IPR051461">
    <property type="entry name" value="UPF0750_membrane"/>
</dbReference>
<proteinExistence type="predicted"/>
<evidence type="ECO:0000256" key="3">
    <source>
        <dbReference type="ARBA" id="ARBA00022692"/>
    </source>
</evidence>
<dbReference type="PANTHER" id="PTHR33545:SF9">
    <property type="entry name" value="UPF0750 MEMBRANE PROTEIN YITE"/>
    <property type="match status" value="1"/>
</dbReference>
<keyword evidence="2" id="KW-1003">Cell membrane</keyword>
<evidence type="ECO:0000313" key="9">
    <source>
        <dbReference type="Proteomes" id="UP000643810"/>
    </source>
</evidence>
<evidence type="ECO:0000313" key="8">
    <source>
        <dbReference type="EMBL" id="MBC5685435.1"/>
    </source>
</evidence>
<keyword evidence="3 6" id="KW-0812">Transmembrane</keyword>
<evidence type="ECO:0000256" key="5">
    <source>
        <dbReference type="ARBA" id="ARBA00023136"/>
    </source>
</evidence>
<dbReference type="EMBL" id="JACOPG010000001">
    <property type="protein sequence ID" value="MBC5685435.1"/>
    <property type="molecule type" value="Genomic_DNA"/>
</dbReference>
<dbReference type="Pfam" id="PF10035">
    <property type="entry name" value="DUF2179"/>
    <property type="match status" value="1"/>
</dbReference>
<reference evidence="8 9" key="1">
    <citation type="submission" date="2020-08" db="EMBL/GenBank/DDBJ databases">
        <title>Genome public.</title>
        <authorList>
            <person name="Liu C."/>
            <person name="Sun Q."/>
        </authorList>
    </citation>
    <scope>NUCLEOTIDE SEQUENCE [LARGE SCALE GENOMIC DNA]</scope>
    <source>
        <strain evidence="8 9">NSJ-9</strain>
    </source>
</reference>